<reference evidence="2 3" key="1">
    <citation type="journal article" date="2013" name="Fungal Biol.">
        <title>Analysis of microsatellite markers in the genome of the plant pathogen Ceratocystis fimbriata.</title>
        <authorList>
            <person name="Simpson M.C."/>
            <person name="Wilken P.M."/>
            <person name="Coetzee M.P."/>
            <person name="Wingfield M.J."/>
            <person name="Wingfield B.D."/>
        </authorList>
    </citation>
    <scope>NUCLEOTIDE SEQUENCE [LARGE SCALE GENOMIC DNA]</scope>
    <source>
        <strain evidence="2 3">CBS 114723</strain>
    </source>
</reference>
<feature type="chain" id="PRO_5012428690" evidence="1">
    <location>
        <begin position="19"/>
        <end position="115"/>
    </location>
</feature>
<reference evidence="2 3" key="2">
    <citation type="journal article" date="2013" name="IMA Fungus">
        <title>IMA Genome-F 1: Ceratocystis fimbriata: Draft nuclear genome sequence for the plant pathogen, Ceratocystis fimbriata.</title>
        <authorList>
            <person name="Wilken P.M."/>
            <person name="Steenkamp E.T."/>
            <person name="Wingfield M.J."/>
            <person name="de Beer Z.W."/>
            <person name="Wingfield B.D."/>
        </authorList>
    </citation>
    <scope>NUCLEOTIDE SEQUENCE [LARGE SCALE GENOMIC DNA]</scope>
    <source>
        <strain evidence="2 3">CBS 114723</strain>
    </source>
</reference>
<dbReference type="OrthoDB" id="4153862at2759"/>
<evidence type="ECO:0000256" key="1">
    <source>
        <dbReference type="SAM" id="SignalP"/>
    </source>
</evidence>
<keyword evidence="1" id="KW-0732">Signal</keyword>
<name>A0A2C5WZ41_9PEZI</name>
<protein>
    <submittedName>
        <fullName evidence="2">Uncharacterized protein</fullName>
    </submittedName>
</protein>
<proteinExistence type="predicted"/>
<gene>
    <name evidence="2" type="ORF">CFIMG_004435RAa</name>
</gene>
<keyword evidence="3" id="KW-1185">Reference proteome</keyword>
<sequence length="115" mass="12046">MHLSLRTAFVSLLTLANAASLERPGAAINRRSPAIEARQSQGVNANRPVPTGACCVANTSLKQDVCSVNGQSGRCVPASVNNCGSVLTCIEDNRLTCDPQVLERGRPLCRLANGA</sequence>
<evidence type="ECO:0000313" key="3">
    <source>
        <dbReference type="Proteomes" id="UP000222788"/>
    </source>
</evidence>
<dbReference type="EMBL" id="APWK03000107">
    <property type="protein sequence ID" value="PHH50980.1"/>
    <property type="molecule type" value="Genomic_DNA"/>
</dbReference>
<dbReference type="AlphaFoldDB" id="A0A2C5WZ41"/>
<feature type="signal peptide" evidence="1">
    <location>
        <begin position="1"/>
        <end position="18"/>
    </location>
</feature>
<evidence type="ECO:0000313" key="2">
    <source>
        <dbReference type="EMBL" id="PHH50980.1"/>
    </source>
</evidence>
<accession>A0A2C5WZ41</accession>
<organism evidence="2 3">
    <name type="scientific">Ceratocystis fimbriata CBS 114723</name>
    <dbReference type="NCBI Taxonomy" id="1035309"/>
    <lineage>
        <taxon>Eukaryota</taxon>
        <taxon>Fungi</taxon>
        <taxon>Dikarya</taxon>
        <taxon>Ascomycota</taxon>
        <taxon>Pezizomycotina</taxon>
        <taxon>Sordariomycetes</taxon>
        <taxon>Hypocreomycetidae</taxon>
        <taxon>Microascales</taxon>
        <taxon>Ceratocystidaceae</taxon>
        <taxon>Ceratocystis</taxon>
    </lineage>
</organism>
<dbReference type="Proteomes" id="UP000222788">
    <property type="component" value="Unassembled WGS sequence"/>
</dbReference>
<comment type="caution">
    <text evidence="2">The sequence shown here is derived from an EMBL/GenBank/DDBJ whole genome shotgun (WGS) entry which is preliminary data.</text>
</comment>